<dbReference type="EMBL" id="JAUOTP010000004">
    <property type="protein sequence ID" value="MDO6415033.1"/>
    <property type="molecule type" value="Genomic_DNA"/>
</dbReference>
<evidence type="ECO:0000313" key="1">
    <source>
        <dbReference type="EMBL" id="MDO6415033.1"/>
    </source>
</evidence>
<name>A0ABT8YB19_9SPHN</name>
<keyword evidence="2" id="KW-1185">Reference proteome</keyword>
<comment type="caution">
    <text evidence="1">The sequence shown here is derived from an EMBL/GenBank/DDBJ whole genome shotgun (WGS) entry which is preliminary data.</text>
</comment>
<organism evidence="1 2">
    <name type="scientific">Sphingomonas natans</name>
    <dbReference type="NCBI Taxonomy" id="3063330"/>
    <lineage>
        <taxon>Bacteria</taxon>
        <taxon>Pseudomonadati</taxon>
        <taxon>Pseudomonadota</taxon>
        <taxon>Alphaproteobacteria</taxon>
        <taxon>Sphingomonadales</taxon>
        <taxon>Sphingomonadaceae</taxon>
        <taxon>Sphingomonas</taxon>
    </lineage>
</organism>
<dbReference type="Proteomes" id="UP001169764">
    <property type="component" value="Unassembled WGS sequence"/>
</dbReference>
<protein>
    <submittedName>
        <fullName evidence="1">Coq4 family protein</fullName>
    </submittedName>
</protein>
<evidence type="ECO:0000313" key="2">
    <source>
        <dbReference type="Proteomes" id="UP001169764"/>
    </source>
</evidence>
<gene>
    <name evidence="1" type="ORF">Q4F19_11630</name>
</gene>
<accession>A0ABT8YB19</accession>
<dbReference type="InterPro" id="IPR007715">
    <property type="entry name" value="Coq4"/>
</dbReference>
<dbReference type="Pfam" id="PF05019">
    <property type="entry name" value="Coq4"/>
    <property type="match status" value="1"/>
</dbReference>
<reference evidence="1" key="1">
    <citation type="submission" date="2023-07" db="EMBL/GenBank/DDBJ databases">
        <authorList>
            <person name="Kim M."/>
        </authorList>
    </citation>
    <scope>NUCLEOTIDE SEQUENCE</scope>
    <source>
        <strain evidence="1">BIUV-7</strain>
    </source>
</reference>
<sequence>MSEDEMTQTHVATLISGRKDWRTALAALRRLLADADDTAQVFRIMRALNAGVAKAGYDRLLRTPGGGEIACRQVELAERLSEPGAVSGYAAGSVGAAYRSFLEETGYSAMGLAAISRSDDPLRDARHPYAWYGRRTRDVHDIWHILTGYRADDPLGEACLTAFSYAQTGGLGWAAIAAGAALQNVSSAAGRVKVRAIWEGYRHGRRAAWLLGEEYELLLAEPLEAARGRLRIAEPVAYLAASAAI</sequence>
<proteinExistence type="predicted"/>